<organism evidence="2 3">
    <name type="scientific">Candidatus Uhrbacteria bacterium RIFCSPLOWO2_02_FULL_48_18</name>
    <dbReference type="NCBI Taxonomy" id="1802408"/>
    <lineage>
        <taxon>Bacteria</taxon>
        <taxon>Candidatus Uhriibacteriota</taxon>
    </lineage>
</organism>
<feature type="transmembrane region" description="Helical" evidence="1">
    <location>
        <begin position="51"/>
        <end position="68"/>
    </location>
</feature>
<keyword evidence="1" id="KW-1133">Transmembrane helix</keyword>
<sequence length="154" mass="17013">METQGVKEVPSNDDVVTRMAFAMGAFFMTALTLAAVFAIWKIHIATDFRNIVGGGILIVVFASIMSRFMSRQTDPVRTAFIGNIIMMWTYASVFDAYIKRKPPAILDLALAVIMVYQIILALRSAALALNWTIPILLGQQLVLGASLYGLYHLL</sequence>
<dbReference type="Proteomes" id="UP000176593">
    <property type="component" value="Unassembled WGS sequence"/>
</dbReference>
<evidence type="ECO:0000313" key="3">
    <source>
        <dbReference type="Proteomes" id="UP000176593"/>
    </source>
</evidence>
<accession>A0A1F7VAR6</accession>
<keyword evidence="1" id="KW-0472">Membrane</keyword>
<dbReference type="EMBL" id="MGEQ01000003">
    <property type="protein sequence ID" value="OGL87044.1"/>
    <property type="molecule type" value="Genomic_DNA"/>
</dbReference>
<name>A0A1F7VAR6_9BACT</name>
<dbReference type="AlphaFoldDB" id="A0A1F7VAR6"/>
<gene>
    <name evidence="2" type="ORF">A3I41_03800</name>
</gene>
<feature type="transmembrane region" description="Helical" evidence="1">
    <location>
        <begin position="131"/>
        <end position="151"/>
    </location>
</feature>
<proteinExistence type="predicted"/>
<feature type="transmembrane region" description="Helical" evidence="1">
    <location>
        <begin position="80"/>
        <end position="98"/>
    </location>
</feature>
<protein>
    <submittedName>
        <fullName evidence="2">Uncharacterized protein</fullName>
    </submittedName>
</protein>
<feature type="transmembrane region" description="Helical" evidence="1">
    <location>
        <begin position="20"/>
        <end position="39"/>
    </location>
</feature>
<evidence type="ECO:0000313" key="2">
    <source>
        <dbReference type="EMBL" id="OGL87044.1"/>
    </source>
</evidence>
<feature type="transmembrane region" description="Helical" evidence="1">
    <location>
        <begin position="105"/>
        <end position="125"/>
    </location>
</feature>
<keyword evidence="1" id="KW-0812">Transmembrane</keyword>
<comment type="caution">
    <text evidence="2">The sequence shown here is derived from an EMBL/GenBank/DDBJ whole genome shotgun (WGS) entry which is preliminary data.</text>
</comment>
<evidence type="ECO:0000256" key="1">
    <source>
        <dbReference type="SAM" id="Phobius"/>
    </source>
</evidence>
<reference evidence="2 3" key="1">
    <citation type="journal article" date="2016" name="Nat. Commun.">
        <title>Thousands of microbial genomes shed light on interconnected biogeochemical processes in an aquifer system.</title>
        <authorList>
            <person name="Anantharaman K."/>
            <person name="Brown C.T."/>
            <person name="Hug L.A."/>
            <person name="Sharon I."/>
            <person name="Castelle C.J."/>
            <person name="Probst A.J."/>
            <person name="Thomas B.C."/>
            <person name="Singh A."/>
            <person name="Wilkins M.J."/>
            <person name="Karaoz U."/>
            <person name="Brodie E.L."/>
            <person name="Williams K.H."/>
            <person name="Hubbard S.S."/>
            <person name="Banfield J.F."/>
        </authorList>
    </citation>
    <scope>NUCLEOTIDE SEQUENCE [LARGE SCALE GENOMIC DNA]</scope>
</reference>